<feature type="region of interest" description="Disordered" evidence="2">
    <location>
        <begin position="59"/>
        <end position="103"/>
    </location>
</feature>
<name>A0A7W4V0E2_LEIAQ</name>
<keyword evidence="4" id="KW-1185">Reference proteome</keyword>
<feature type="compositionally biased region" description="Basic and acidic residues" evidence="2">
    <location>
        <begin position="59"/>
        <end position="72"/>
    </location>
</feature>
<accession>A0A7W4V0E2</accession>
<dbReference type="RefSeq" id="WP_183428954.1">
    <property type="nucleotide sequence ID" value="NZ_JACHVP010000009.1"/>
</dbReference>
<sequence>RLNAVRSVAEARQALVDVREQTDRELSELQARIAERIANAERDDVRAYSAAVSAGWTAEELRKIGFSEPDKKARTRRRATRKPANRPVSEAATEPAQETSSQG</sequence>
<evidence type="ECO:0000313" key="4">
    <source>
        <dbReference type="Proteomes" id="UP000538196"/>
    </source>
</evidence>
<evidence type="ECO:0000256" key="2">
    <source>
        <dbReference type="SAM" id="MobiDB-lite"/>
    </source>
</evidence>
<protein>
    <submittedName>
        <fullName evidence="3">Uncharacterized protein</fullName>
    </submittedName>
</protein>
<dbReference type="AlphaFoldDB" id="A0A7W4V0E2"/>
<proteinExistence type="predicted"/>
<reference evidence="3 4" key="1">
    <citation type="submission" date="2020-08" db="EMBL/GenBank/DDBJ databases">
        <title>Sequencing the genomes of 1000 actinobacteria strains.</title>
        <authorList>
            <person name="Klenk H.-P."/>
        </authorList>
    </citation>
    <scope>NUCLEOTIDE SEQUENCE [LARGE SCALE GENOMIC DNA]</scope>
    <source>
        <strain evidence="3 4">DSM 20146</strain>
    </source>
</reference>
<evidence type="ECO:0000256" key="1">
    <source>
        <dbReference type="SAM" id="Coils"/>
    </source>
</evidence>
<feature type="coiled-coil region" evidence="1">
    <location>
        <begin position="12"/>
        <end position="39"/>
    </location>
</feature>
<keyword evidence="1" id="KW-0175">Coiled coil</keyword>
<dbReference type="EMBL" id="JACHVP010000009">
    <property type="protein sequence ID" value="MBB2969522.1"/>
    <property type="molecule type" value="Genomic_DNA"/>
</dbReference>
<feature type="non-terminal residue" evidence="3">
    <location>
        <position position="1"/>
    </location>
</feature>
<evidence type="ECO:0000313" key="3">
    <source>
        <dbReference type="EMBL" id="MBB2969522.1"/>
    </source>
</evidence>
<comment type="caution">
    <text evidence="3">The sequence shown here is derived from an EMBL/GenBank/DDBJ whole genome shotgun (WGS) entry which is preliminary data.</text>
</comment>
<feature type="compositionally biased region" description="Basic residues" evidence="2">
    <location>
        <begin position="73"/>
        <end position="84"/>
    </location>
</feature>
<gene>
    <name evidence="3" type="ORF">FHX33_004307</name>
</gene>
<organism evidence="3 4">
    <name type="scientific">Leifsonia aquatica</name>
    <name type="common">Corynebacterium aquaticum</name>
    <dbReference type="NCBI Taxonomy" id="144185"/>
    <lineage>
        <taxon>Bacteria</taxon>
        <taxon>Bacillati</taxon>
        <taxon>Actinomycetota</taxon>
        <taxon>Actinomycetes</taxon>
        <taxon>Micrococcales</taxon>
        <taxon>Microbacteriaceae</taxon>
        <taxon>Leifsonia</taxon>
    </lineage>
</organism>
<dbReference type="Proteomes" id="UP000538196">
    <property type="component" value="Unassembled WGS sequence"/>
</dbReference>